<evidence type="ECO:0000256" key="2">
    <source>
        <dbReference type="SAM" id="MobiDB-lite"/>
    </source>
</evidence>
<comment type="caution">
    <text evidence="5">The sequence shown here is derived from an EMBL/GenBank/DDBJ whole genome shotgun (WGS) entry which is preliminary data.</text>
</comment>
<organism evidence="5 6">
    <name type="scientific">Pseudoalteromonas aurantia 208</name>
    <dbReference type="NCBI Taxonomy" id="1314867"/>
    <lineage>
        <taxon>Bacteria</taxon>
        <taxon>Pseudomonadati</taxon>
        <taxon>Pseudomonadota</taxon>
        <taxon>Gammaproteobacteria</taxon>
        <taxon>Alteromonadales</taxon>
        <taxon>Pseudoalteromonadaceae</taxon>
        <taxon>Pseudoalteromonas</taxon>
    </lineage>
</organism>
<name>A0ABR9ED14_9GAMM</name>
<feature type="region of interest" description="Disordered" evidence="2">
    <location>
        <begin position="448"/>
        <end position="477"/>
    </location>
</feature>
<keyword evidence="6" id="KW-1185">Reference proteome</keyword>
<accession>A0ABR9ED14</accession>
<keyword evidence="3" id="KW-0472">Membrane</keyword>
<dbReference type="InterPro" id="IPR020012">
    <property type="entry name" value="LysM_FimV"/>
</dbReference>
<dbReference type="Proteomes" id="UP000615755">
    <property type="component" value="Unassembled WGS sequence"/>
</dbReference>
<evidence type="ECO:0000313" key="6">
    <source>
        <dbReference type="Proteomes" id="UP000615755"/>
    </source>
</evidence>
<proteinExistence type="predicted"/>
<feature type="compositionally biased region" description="Acidic residues" evidence="2">
    <location>
        <begin position="317"/>
        <end position="330"/>
    </location>
</feature>
<reference evidence="5 6" key="1">
    <citation type="submission" date="2015-03" db="EMBL/GenBank/DDBJ databases">
        <title>Genome sequence of Pseudoalteromonas aurantia.</title>
        <authorList>
            <person name="Xie B.-B."/>
            <person name="Rong J.-C."/>
            <person name="Qin Q.-L."/>
            <person name="Zhang Y.-Z."/>
        </authorList>
    </citation>
    <scope>NUCLEOTIDE SEQUENCE [LARGE SCALE GENOMIC DNA]</scope>
    <source>
        <strain evidence="5 6">208</strain>
    </source>
</reference>
<feature type="region of interest" description="Disordered" evidence="2">
    <location>
        <begin position="283"/>
        <end position="330"/>
    </location>
</feature>
<feature type="signal peptide" evidence="4">
    <location>
        <begin position="1"/>
        <end position="21"/>
    </location>
</feature>
<feature type="coiled-coil region" evidence="1">
    <location>
        <begin position="147"/>
        <end position="213"/>
    </location>
</feature>
<keyword evidence="3" id="KW-1133">Transmembrane helix</keyword>
<keyword evidence="1" id="KW-0175">Coiled coil</keyword>
<dbReference type="NCBIfam" id="TIGR03505">
    <property type="entry name" value="FimV_core"/>
    <property type="match status" value="1"/>
</dbReference>
<evidence type="ECO:0000256" key="1">
    <source>
        <dbReference type="SAM" id="Coils"/>
    </source>
</evidence>
<feature type="transmembrane region" description="Helical" evidence="3">
    <location>
        <begin position="258"/>
        <end position="279"/>
    </location>
</feature>
<dbReference type="RefSeq" id="WP_192508096.1">
    <property type="nucleotide sequence ID" value="NZ_AQGV01000012.1"/>
</dbReference>
<evidence type="ECO:0000313" key="5">
    <source>
        <dbReference type="EMBL" id="MBE0368880.1"/>
    </source>
</evidence>
<keyword evidence="4" id="KW-0732">Signal</keyword>
<evidence type="ECO:0000256" key="3">
    <source>
        <dbReference type="SAM" id="Phobius"/>
    </source>
</evidence>
<sequence length="551" mass="61361">MRGFVFFCIFALALITMPVFTQEVAQIKGPKDADYGMQGRTIGPIKPSDTLWRIAKKVRSDESVTIYQVMSAFYTKNPDAFLDKNLNHMRDGAYLRIPTLGEMRKENPTFAKQKSDQDDALWEMKKNGMLDNTSIEEANRKVTQARQVDVEKAKVELTNRLKSLQMEQDSKLLELQNQFKNSVSSVQDILEENNKLKKKLGDISDELKTVRDQLGQDSQIQQQLKSVIDLQNELLAQQAEQKQSNTGFSGEDILSNPIMLLLMSILPALLAIGGIVFFLKKRNQSPTSNDSSEDEFLPQTSNDPLDLDIPPVVAPETPEESVQLDDGMLPEDDDIMFDSLEDDSFEESNDTLDADELDGLLSDDIVFDDEADELNSGDDLDDFLQQNFDEPDALGDEVALDIEQSEDDILSSGDIDDLFDEVSNADESNDDELDISDDALAALSEELATDQQEDVDIDSILDEASPTDDVDVGDDDIDSLLESSTTLDSQLEDDLGLDDIDGLLDEAASEPELVEEASDEFDIDDIDGLLDETASEPELVEEASDELNYLR</sequence>
<dbReference type="EMBL" id="AQGV01000012">
    <property type="protein sequence ID" value="MBE0368880.1"/>
    <property type="molecule type" value="Genomic_DNA"/>
</dbReference>
<feature type="chain" id="PRO_5046226371" evidence="4">
    <location>
        <begin position="22"/>
        <end position="551"/>
    </location>
</feature>
<feature type="region of interest" description="Disordered" evidence="2">
    <location>
        <begin position="532"/>
        <end position="551"/>
    </location>
</feature>
<keyword evidence="3" id="KW-0812">Transmembrane</keyword>
<gene>
    <name evidence="5" type="primary">fimV</name>
    <name evidence="5" type="ORF">PAUR_a2601</name>
</gene>
<protein>
    <submittedName>
        <fullName evidence="5">Pilus assembly protein FimV</fullName>
    </submittedName>
</protein>
<feature type="compositionally biased region" description="Acidic residues" evidence="2">
    <location>
        <begin position="532"/>
        <end position="545"/>
    </location>
</feature>
<evidence type="ECO:0000256" key="4">
    <source>
        <dbReference type="SAM" id="SignalP"/>
    </source>
</evidence>